<accession>A0ABQ4V380</accession>
<reference evidence="9" key="2">
    <citation type="submission" date="2021-08" db="EMBL/GenBank/DDBJ databases">
        <authorList>
            <person name="Tani A."/>
            <person name="Ola A."/>
            <person name="Ogura Y."/>
            <person name="Katsura K."/>
            <person name="Hayashi T."/>
        </authorList>
    </citation>
    <scope>NUCLEOTIDE SEQUENCE</scope>
    <source>
        <strain evidence="9">DSM 14458</strain>
    </source>
</reference>
<evidence type="ECO:0000256" key="1">
    <source>
        <dbReference type="ARBA" id="ARBA00010641"/>
    </source>
</evidence>
<dbReference type="InterPro" id="IPR013324">
    <property type="entry name" value="RNA_pol_sigma_r3/r4-like"/>
</dbReference>
<evidence type="ECO:0000313" key="10">
    <source>
        <dbReference type="Proteomes" id="UP001055093"/>
    </source>
</evidence>
<dbReference type="Pfam" id="PF04542">
    <property type="entry name" value="Sigma70_r2"/>
    <property type="match status" value="1"/>
</dbReference>
<keyword evidence="5 6" id="KW-0804">Transcription</keyword>
<sequence>MTNCLAEPLEGRGADPADPFLTILTQAAGNASGPEWAGCAAADIPAHLTAPLRDYFAPAQPDLIPERLSALLGLFAVRAGQRIDTNVRDALVECVPALRVFALSLCGNAARAEDLVQEALVRAWANRERFVPGTNFSAWIFTILRNHFYSECRRKRREVEDAEGHHAASLTTPAGQEHTVALGSVMDLIHMLPASQRQALLLVGAEGFTYEEAAARLECRVGTVKSRVSRARSFLAERLGRGTAELAEAEM</sequence>
<name>A0ABQ4V380_9HYPH</name>
<reference evidence="9" key="1">
    <citation type="journal article" date="2021" name="Front. Microbiol.">
        <title>Comprehensive Comparative Genomics and Phenotyping of Methylobacterium Species.</title>
        <authorList>
            <person name="Alessa O."/>
            <person name="Ogura Y."/>
            <person name="Fujitani Y."/>
            <person name="Takami H."/>
            <person name="Hayashi T."/>
            <person name="Sahin N."/>
            <person name="Tani A."/>
        </authorList>
    </citation>
    <scope>NUCLEOTIDE SEQUENCE</scope>
    <source>
        <strain evidence="9">DSM 14458</strain>
    </source>
</reference>
<dbReference type="SUPFAM" id="SSF88946">
    <property type="entry name" value="Sigma2 domain of RNA polymerase sigma factors"/>
    <property type="match status" value="1"/>
</dbReference>
<dbReference type="InterPro" id="IPR007627">
    <property type="entry name" value="RNA_pol_sigma70_r2"/>
</dbReference>
<dbReference type="SUPFAM" id="SSF88659">
    <property type="entry name" value="Sigma3 and sigma4 domains of RNA polymerase sigma factors"/>
    <property type="match status" value="1"/>
</dbReference>
<dbReference type="Pfam" id="PF08281">
    <property type="entry name" value="Sigma70_r4_2"/>
    <property type="match status" value="1"/>
</dbReference>
<dbReference type="InterPro" id="IPR039425">
    <property type="entry name" value="RNA_pol_sigma-70-like"/>
</dbReference>
<protein>
    <recommendedName>
        <fullName evidence="6">RNA polymerase sigma factor</fullName>
    </recommendedName>
</protein>
<feature type="domain" description="RNA polymerase sigma-70 region 2" evidence="7">
    <location>
        <begin position="95"/>
        <end position="157"/>
    </location>
</feature>
<dbReference type="InterPro" id="IPR036388">
    <property type="entry name" value="WH-like_DNA-bd_sf"/>
</dbReference>
<dbReference type="InterPro" id="IPR013325">
    <property type="entry name" value="RNA_pol_sigma_r2"/>
</dbReference>
<evidence type="ECO:0000259" key="8">
    <source>
        <dbReference type="Pfam" id="PF08281"/>
    </source>
</evidence>
<dbReference type="Gene3D" id="1.10.10.10">
    <property type="entry name" value="Winged helix-like DNA-binding domain superfamily/Winged helix DNA-binding domain"/>
    <property type="match status" value="1"/>
</dbReference>
<evidence type="ECO:0000256" key="4">
    <source>
        <dbReference type="ARBA" id="ARBA00023125"/>
    </source>
</evidence>
<dbReference type="EMBL" id="BPRE01000026">
    <property type="protein sequence ID" value="GJE78484.1"/>
    <property type="molecule type" value="Genomic_DNA"/>
</dbReference>
<keyword evidence="2 6" id="KW-0805">Transcription regulation</keyword>
<feature type="domain" description="RNA polymerase sigma factor 70 region 4 type 2" evidence="8">
    <location>
        <begin position="184"/>
        <end position="235"/>
    </location>
</feature>
<dbReference type="Proteomes" id="UP001055093">
    <property type="component" value="Unassembled WGS sequence"/>
</dbReference>
<evidence type="ECO:0000259" key="7">
    <source>
        <dbReference type="Pfam" id="PF04542"/>
    </source>
</evidence>
<comment type="caution">
    <text evidence="9">The sequence shown here is derived from an EMBL/GenBank/DDBJ whole genome shotgun (WGS) entry which is preliminary data.</text>
</comment>
<evidence type="ECO:0000256" key="5">
    <source>
        <dbReference type="ARBA" id="ARBA00023163"/>
    </source>
</evidence>
<evidence type="ECO:0000313" key="9">
    <source>
        <dbReference type="EMBL" id="GJE78484.1"/>
    </source>
</evidence>
<dbReference type="InterPro" id="IPR000838">
    <property type="entry name" value="RNA_pol_sigma70_ECF_CS"/>
</dbReference>
<evidence type="ECO:0000256" key="3">
    <source>
        <dbReference type="ARBA" id="ARBA00023082"/>
    </source>
</evidence>
<dbReference type="NCBIfam" id="TIGR02937">
    <property type="entry name" value="sigma70-ECF"/>
    <property type="match status" value="1"/>
</dbReference>
<dbReference type="InterPro" id="IPR014284">
    <property type="entry name" value="RNA_pol_sigma-70_dom"/>
</dbReference>
<organism evidence="9 10">
    <name type="scientific">Methylorubrum suomiense</name>
    <dbReference type="NCBI Taxonomy" id="144191"/>
    <lineage>
        <taxon>Bacteria</taxon>
        <taxon>Pseudomonadati</taxon>
        <taxon>Pseudomonadota</taxon>
        <taxon>Alphaproteobacteria</taxon>
        <taxon>Hyphomicrobiales</taxon>
        <taxon>Methylobacteriaceae</taxon>
        <taxon>Methylorubrum</taxon>
    </lineage>
</organism>
<dbReference type="PANTHER" id="PTHR43133:SF25">
    <property type="entry name" value="RNA POLYMERASE SIGMA FACTOR RFAY-RELATED"/>
    <property type="match status" value="1"/>
</dbReference>
<gene>
    <name evidence="9" type="ORF">BGCPKDLD_5100</name>
</gene>
<comment type="similarity">
    <text evidence="1 6">Belongs to the sigma-70 factor family. ECF subfamily.</text>
</comment>
<keyword evidence="4 6" id="KW-0238">DNA-binding</keyword>
<keyword evidence="3 6" id="KW-0731">Sigma factor</keyword>
<dbReference type="Gene3D" id="1.10.1740.10">
    <property type="match status" value="1"/>
</dbReference>
<dbReference type="PROSITE" id="PS01063">
    <property type="entry name" value="SIGMA70_ECF"/>
    <property type="match status" value="1"/>
</dbReference>
<proteinExistence type="inferred from homology"/>
<dbReference type="CDD" id="cd06171">
    <property type="entry name" value="Sigma70_r4"/>
    <property type="match status" value="1"/>
</dbReference>
<keyword evidence="10" id="KW-1185">Reference proteome</keyword>
<evidence type="ECO:0000256" key="2">
    <source>
        <dbReference type="ARBA" id="ARBA00023015"/>
    </source>
</evidence>
<dbReference type="PANTHER" id="PTHR43133">
    <property type="entry name" value="RNA POLYMERASE ECF-TYPE SIGMA FACTO"/>
    <property type="match status" value="1"/>
</dbReference>
<dbReference type="InterPro" id="IPR013249">
    <property type="entry name" value="RNA_pol_sigma70_r4_t2"/>
</dbReference>
<evidence type="ECO:0000256" key="6">
    <source>
        <dbReference type="RuleBase" id="RU000716"/>
    </source>
</evidence>